<comment type="similarity">
    <text evidence="1">Belongs to the short-chain dehydrogenases/reductases (SDR) family.</text>
</comment>
<dbReference type="Proteomes" id="UP001304419">
    <property type="component" value="Chromosome 1"/>
</dbReference>
<dbReference type="PRINTS" id="PR00080">
    <property type="entry name" value="SDRFAMILY"/>
</dbReference>
<dbReference type="SUPFAM" id="SSF51735">
    <property type="entry name" value="NAD(P)-binding Rossmann-fold domains"/>
    <property type="match status" value="1"/>
</dbReference>
<name>A0A8I2GZB4_9GAMM</name>
<dbReference type="EC" id="1.1.1.100" evidence="5"/>
<dbReference type="AlphaFoldDB" id="A0A8I2GZB4"/>
<reference evidence="4" key="1">
    <citation type="submission" date="2019-10" db="EMBL/GenBank/DDBJ databases">
        <authorList>
            <person name="Paulsen S."/>
        </authorList>
    </citation>
    <scope>NUCLEOTIDE SEQUENCE</scope>
    <source>
        <strain evidence="4">LMG 19692</strain>
    </source>
</reference>
<gene>
    <name evidence="5" type="primary">fabG</name>
    <name evidence="4" type="ORF">F9Y85_09125</name>
    <name evidence="5" type="ORF">R5H13_07835</name>
</gene>
<dbReference type="InterPro" id="IPR050259">
    <property type="entry name" value="SDR"/>
</dbReference>
<evidence type="ECO:0000313" key="7">
    <source>
        <dbReference type="Proteomes" id="UP001304419"/>
    </source>
</evidence>
<dbReference type="InterPro" id="IPR057326">
    <property type="entry name" value="KR_dom"/>
</dbReference>
<feature type="domain" description="Ketoreductase" evidence="3">
    <location>
        <begin position="8"/>
        <end position="184"/>
    </location>
</feature>
<organism evidence="4 6">
    <name type="scientific">Pseudoalteromonas maricaloris</name>
    <dbReference type="NCBI Taxonomy" id="184924"/>
    <lineage>
        <taxon>Bacteria</taxon>
        <taxon>Pseudomonadati</taxon>
        <taxon>Pseudomonadota</taxon>
        <taxon>Gammaproteobacteria</taxon>
        <taxon>Alteromonadales</taxon>
        <taxon>Pseudoalteromonadaceae</taxon>
        <taxon>Pseudoalteromonas</taxon>
    </lineage>
</organism>
<dbReference type="EMBL" id="CP137578">
    <property type="protein sequence ID" value="WOX30157.1"/>
    <property type="molecule type" value="Genomic_DNA"/>
</dbReference>
<accession>A0A8I2GZB4</accession>
<evidence type="ECO:0000313" key="6">
    <source>
        <dbReference type="Proteomes" id="UP000646877"/>
    </source>
</evidence>
<dbReference type="RefSeq" id="WP_039495566.1">
    <property type="nucleotide sequence ID" value="NZ_CBCSDF010000001.1"/>
</dbReference>
<dbReference type="InterPro" id="IPR036291">
    <property type="entry name" value="NAD(P)-bd_dom_sf"/>
</dbReference>
<sequence length="245" mass="26481">MHNNIEKKAAFVSGGARGIGREIVRHLVAHNYNVTFTYRNNREAAESLIQECDGSVLGVLSNAADKDSICLAIEKHITQFGRLDYLINNAGINRDKAFKSLSYEDWQQVIDTNLSGTFLHCQQAIKYLIETQGSIINIASVSGLIGVAGQANYAASKAGILGLTRSLAKEYASRGVNVNALAPGFIVTDMTDKLHERVKEQVLGSIPMKRFGSAKDIAEIVTFLGSNSCNYMTGQVIPVDGGLSV</sequence>
<evidence type="ECO:0000313" key="4">
    <source>
        <dbReference type="EMBL" id="NLR21477.1"/>
    </source>
</evidence>
<dbReference type="SMART" id="SM00822">
    <property type="entry name" value="PKS_KR"/>
    <property type="match status" value="1"/>
</dbReference>
<dbReference type="PANTHER" id="PTHR42879">
    <property type="entry name" value="3-OXOACYL-(ACYL-CARRIER-PROTEIN) REDUCTASE"/>
    <property type="match status" value="1"/>
</dbReference>
<dbReference type="PRINTS" id="PR00081">
    <property type="entry name" value="GDHRDH"/>
</dbReference>
<keyword evidence="2 5" id="KW-0560">Oxidoreductase</keyword>
<dbReference type="EMBL" id="WEIA01000004">
    <property type="protein sequence ID" value="NLR21477.1"/>
    <property type="molecule type" value="Genomic_DNA"/>
</dbReference>
<evidence type="ECO:0000256" key="1">
    <source>
        <dbReference type="ARBA" id="ARBA00006484"/>
    </source>
</evidence>
<evidence type="ECO:0000256" key="2">
    <source>
        <dbReference type="ARBA" id="ARBA00023002"/>
    </source>
</evidence>
<dbReference type="Proteomes" id="UP000646877">
    <property type="component" value="Unassembled WGS sequence"/>
</dbReference>
<dbReference type="Pfam" id="PF13561">
    <property type="entry name" value="adh_short_C2"/>
    <property type="match status" value="1"/>
</dbReference>
<protein>
    <submittedName>
        <fullName evidence="5">3-oxoacyl-ACP reductase FabG</fullName>
        <ecNumber evidence="5">1.1.1.100</ecNumber>
    </submittedName>
    <submittedName>
        <fullName evidence="4">SDR family oxidoreductase</fullName>
    </submittedName>
</protein>
<dbReference type="InterPro" id="IPR002347">
    <property type="entry name" value="SDR_fam"/>
</dbReference>
<dbReference type="FunFam" id="3.40.50.720:FF:000173">
    <property type="entry name" value="3-oxoacyl-[acyl-carrier protein] reductase"/>
    <property type="match status" value="1"/>
</dbReference>
<dbReference type="Gene3D" id="3.40.50.720">
    <property type="entry name" value="NAD(P)-binding Rossmann-like Domain"/>
    <property type="match status" value="1"/>
</dbReference>
<dbReference type="PANTHER" id="PTHR42879:SF2">
    <property type="entry name" value="3-OXOACYL-[ACYL-CARRIER-PROTEIN] REDUCTASE FABG"/>
    <property type="match status" value="1"/>
</dbReference>
<reference evidence="5 7" key="2">
    <citation type="submission" date="2023-10" db="EMBL/GenBank/DDBJ databases">
        <title>To unveil natural product biosynthetic capacity in Pseudoalteromonas.</title>
        <authorList>
            <person name="Wang J."/>
        </authorList>
    </citation>
    <scope>NUCLEOTIDE SEQUENCE [LARGE SCALE GENOMIC DNA]</scope>
    <source>
        <strain evidence="5 7">DSM 15914</strain>
    </source>
</reference>
<dbReference type="GO" id="GO:0004316">
    <property type="term" value="F:3-oxoacyl-[acyl-carrier-protein] reductase (NADPH) activity"/>
    <property type="evidence" value="ECO:0007669"/>
    <property type="project" value="UniProtKB-EC"/>
</dbReference>
<dbReference type="GO" id="GO:0032787">
    <property type="term" value="P:monocarboxylic acid metabolic process"/>
    <property type="evidence" value="ECO:0007669"/>
    <property type="project" value="UniProtKB-ARBA"/>
</dbReference>
<evidence type="ECO:0000259" key="3">
    <source>
        <dbReference type="SMART" id="SM00822"/>
    </source>
</evidence>
<dbReference type="NCBIfam" id="NF009466">
    <property type="entry name" value="PRK12826.1-2"/>
    <property type="match status" value="1"/>
</dbReference>
<dbReference type="PROSITE" id="PS00061">
    <property type="entry name" value="ADH_SHORT"/>
    <property type="match status" value="1"/>
</dbReference>
<evidence type="ECO:0000313" key="5">
    <source>
        <dbReference type="EMBL" id="WOX30157.1"/>
    </source>
</evidence>
<proteinExistence type="inferred from homology"/>
<dbReference type="InterPro" id="IPR020904">
    <property type="entry name" value="Sc_DH/Rdtase_CS"/>
</dbReference>
<keyword evidence="7" id="KW-1185">Reference proteome</keyword>